<dbReference type="InterPro" id="IPR051262">
    <property type="entry name" value="SMP-30/CGR1_Lactonase"/>
</dbReference>
<dbReference type="EMBL" id="CDMZ01001146">
    <property type="protein sequence ID" value="CEM28037.1"/>
    <property type="molecule type" value="Genomic_DNA"/>
</dbReference>
<dbReference type="SUPFAM" id="SSF63829">
    <property type="entry name" value="Calcium-dependent phosphotriesterase"/>
    <property type="match status" value="1"/>
</dbReference>
<dbReference type="Gene3D" id="2.120.10.30">
    <property type="entry name" value="TolB, C-terminal domain"/>
    <property type="match status" value="1"/>
</dbReference>
<dbReference type="AlphaFoldDB" id="A0A0G4GEX5"/>
<protein>
    <recommendedName>
        <fullName evidence="4">SMP-30/Gluconolactonase/LRE-like region domain-containing protein</fullName>
    </recommendedName>
</protein>
<feature type="chain" id="PRO_5005190086" description="SMP-30/Gluconolactonase/LRE-like region domain-containing protein" evidence="2">
    <location>
        <begin position="37"/>
        <end position="502"/>
    </location>
</feature>
<name>A0A0G4GEX5_9ALVE</name>
<keyword evidence="2" id="KW-0732">Signal</keyword>
<feature type="signal peptide" evidence="2">
    <location>
        <begin position="1"/>
        <end position="36"/>
    </location>
</feature>
<dbReference type="PhylomeDB" id="A0A0G4GEX5"/>
<evidence type="ECO:0000313" key="3">
    <source>
        <dbReference type="EMBL" id="CEM28037.1"/>
    </source>
</evidence>
<organism evidence="3">
    <name type="scientific">Chromera velia CCMP2878</name>
    <dbReference type="NCBI Taxonomy" id="1169474"/>
    <lineage>
        <taxon>Eukaryota</taxon>
        <taxon>Sar</taxon>
        <taxon>Alveolata</taxon>
        <taxon>Colpodellida</taxon>
        <taxon>Chromeraceae</taxon>
        <taxon>Chromera</taxon>
    </lineage>
</organism>
<reference evidence="3" key="1">
    <citation type="submission" date="2014-11" db="EMBL/GenBank/DDBJ databases">
        <authorList>
            <person name="Otto D Thomas"/>
            <person name="Naeem Raeece"/>
        </authorList>
    </citation>
    <scope>NUCLEOTIDE SEQUENCE</scope>
</reference>
<gene>
    <name evidence="3" type="ORF">Cvel_21586</name>
</gene>
<evidence type="ECO:0000256" key="1">
    <source>
        <dbReference type="SAM" id="MobiDB-lite"/>
    </source>
</evidence>
<dbReference type="PANTHER" id="PTHR47572:SF4">
    <property type="entry name" value="LACTONASE DRP35"/>
    <property type="match status" value="1"/>
</dbReference>
<feature type="region of interest" description="Disordered" evidence="1">
    <location>
        <begin position="152"/>
        <end position="176"/>
    </location>
</feature>
<evidence type="ECO:0000256" key="2">
    <source>
        <dbReference type="SAM" id="SignalP"/>
    </source>
</evidence>
<dbReference type="PANTHER" id="PTHR47572">
    <property type="entry name" value="LIPOPROTEIN-RELATED"/>
    <property type="match status" value="1"/>
</dbReference>
<evidence type="ECO:0008006" key="4">
    <source>
        <dbReference type="Google" id="ProtNLM"/>
    </source>
</evidence>
<proteinExistence type="predicted"/>
<sequence>MSFLSRQDVGGTSSVSLPSLALSWGLLLLAPLAASAGLPSCQPPCAVPFEGRETLFENIITGAPEEIVKGQVELKWPEGPLWLSWPKDVPILSEEVALAAGLFPPSSSEAGGGTETANVSALFFTDTMTDKIYIYEPGDGKVSVFLENAGSVGPRPDAPSATPLEPGPRLEPGANGLGINPKMPGSLFICQHGARRLVRLRLGDVGVTGEVKGEVQKIASRFRGFLLNSPNDLAFHPVDNSLFFTDPPYGLNPKNPYEPKEGGDKIPTADERMEMQSDVGFSGLFRRSGRGLELLDGGLPRPNGVAFVPPEGQWMLVGDSTADRPEDPEVQEEIEKGTEGEKEERVLTNWWVYRVEKKGEEYTVRGHPKALLSEEELRHVKGRGRCDGLSIASDGRTVFATGPGGVYVLEVGEGAGDTNESDGENAGESPLAGRILGRLNVGGATSNCAIGGDGFLYVTAETGVWRVPLAEGLAAPAWFKWANFDEISGQKQQETNQKHDEL</sequence>
<dbReference type="VEuPathDB" id="CryptoDB:Cvel_21586"/>
<dbReference type="InterPro" id="IPR011042">
    <property type="entry name" value="6-blade_b-propeller_TolB-like"/>
</dbReference>
<accession>A0A0G4GEX5</accession>